<dbReference type="OrthoDB" id="1727108at2759"/>
<keyword evidence="3" id="KW-1185">Reference proteome</keyword>
<dbReference type="Proteomes" id="UP000623467">
    <property type="component" value="Unassembled WGS sequence"/>
</dbReference>
<organism evidence="2 3">
    <name type="scientific">Mycena sanguinolenta</name>
    <dbReference type="NCBI Taxonomy" id="230812"/>
    <lineage>
        <taxon>Eukaryota</taxon>
        <taxon>Fungi</taxon>
        <taxon>Dikarya</taxon>
        <taxon>Basidiomycota</taxon>
        <taxon>Agaricomycotina</taxon>
        <taxon>Agaricomycetes</taxon>
        <taxon>Agaricomycetidae</taxon>
        <taxon>Agaricales</taxon>
        <taxon>Marasmiineae</taxon>
        <taxon>Mycenaceae</taxon>
        <taxon>Mycena</taxon>
    </lineage>
</organism>
<dbReference type="Gene3D" id="6.10.250.1270">
    <property type="match status" value="1"/>
</dbReference>
<dbReference type="GO" id="GO:0005840">
    <property type="term" value="C:ribosome"/>
    <property type="evidence" value="ECO:0007669"/>
    <property type="project" value="UniProtKB-KW"/>
</dbReference>
<feature type="compositionally biased region" description="Basic and acidic residues" evidence="1">
    <location>
        <begin position="78"/>
        <end position="89"/>
    </location>
</feature>
<evidence type="ECO:0000313" key="3">
    <source>
        <dbReference type="Proteomes" id="UP000623467"/>
    </source>
</evidence>
<comment type="caution">
    <text evidence="2">The sequence shown here is derived from an EMBL/GenBank/DDBJ whole genome shotgun (WGS) entry which is preliminary data.</text>
</comment>
<keyword evidence="2" id="KW-0687">Ribonucleoprotein</keyword>
<dbReference type="EMBL" id="JACAZH010000001">
    <property type="protein sequence ID" value="KAF7377583.1"/>
    <property type="molecule type" value="Genomic_DNA"/>
</dbReference>
<keyword evidence="2" id="KW-0689">Ribosomal protein</keyword>
<feature type="region of interest" description="Disordered" evidence="1">
    <location>
        <begin position="54"/>
        <end position="89"/>
    </location>
</feature>
<dbReference type="AlphaFoldDB" id="A0A8H6ZEK5"/>
<gene>
    <name evidence="2" type="ORF">MSAN_00181000</name>
</gene>
<protein>
    <submittedName>
        <fullName evidence="2">60S ribosomal protein</fullName>
    </submittedName>
</protein>
<sequence>MHKNGIIKGVAKKRSRRTVKHQRGIVSTDLAAIATRRNQTAVQRSQFRLAAISKAKAEKKETKKAKPARPTGATAPKVSKEQMKGVKGR</sequence>
<evidence type="ECO:0000313" key="2">
    <source>
        <dbReference type="EMBL" id="KAF7377583.1"/>
    </source>
</evidence>
<reference evidence="2" key="1">
    <citation type="submission" date="2020-05" db="EMBL/GenBank/DDBJ databases">
        <title>Mycena genomes resolve the evolution of fungal bioluminescence.</title>
        <authorList>
            <person name="Tsai I.J."/>
        </authorList>
    </citation>
    <scope>NUCLEOTIDE SEQUENCE</scope>
    <source>
        <strain evidence="2">160909Yilan</strain>
    </source>
</reference>
<accession>A0A8H6ZEK5</accession>
<name>A0A8H6ZEK5_9AGAR</name>
<proteinExistence type="predicted"/>
<evidence type="ECO:0000256" key="1">
    <source>
        <dbReference type="SAM" id="MobiDB-lite"/>
    </source>
</evidence>
<feature type="region of interest" description="Disordered" evidence="1">
    <location>
        <begin position="1"/>
        <end position="23"/>
    </location>
</feature>